<keyword evidence="2" id="KW-0456">Lyase</keyword>
<dbReference type="AlphaFoldDB" id="A0A1S1H9W8"/>
<gene>
    <name evidence="2" type="primary">baiE_2</name>
    <name evidence="2" type="ORF">BHE75_00887</name>
</gene>
<reference evidence="2 3" key="1">
    <citation type="submission" date="2016-09" db="EMBL/GenBank/DDBJ databases">
        <title>Metabolic pathway, cell adaptation mechanisms and a novel monoxygenase revealed through proteogenomic-transcription analysis of a Sphingomonas haloaromaticamans strain degrading the fungicide ortho-phenylphenol.</title>
        <authorList>
            <person name="Perruchon C."/>
            <person name="Papadopoulou E.S."/>
            <person name="Rousidou C."/>
            <person name="Vasileiadis S."/>
            <person name="Tanou G."/>
            <person name="Amoutzias G."/>
            <person name="Molassiotis A."/>
            <person name="Karpouzas D.G."/>
        </authorList>
    </citation>
    <scope>NUCLEOTIDE SEQUENCE [LARGE SCALE GENOMIC DNA]</scope>
    <source>
        <strain evidence="2 3">P3</strain>
    </source>
</reference>
<evidence type="ECO:0000313" key="3">
    <source>
        <dbReference type="Proteomes" id="UP000179467"/>
    </source>
</evidence>
<dbReference type="InterPro" id="IPR032710">
    <property type="entry name" value="NTF2-like_dom_sf"/>
</dbReference>
<dbReference type="Pfam" id="PF13577">
    <property type="entry name" value="SnoaL_4"/>
    <property type="match status" value="1"/>
</dbReference>
<dbReference type="EC" id="4.2.1.106" evidence="2"/>
<dbReference type="RefSeq" id="WP_070932694.1">
    <property type="nucleotide sequence ID" value="NZ_MIPT01000001.1"/>
</dbReference>
<name>A0A1S1H9W8_9SPHN</name>
<sequence>MTLRLEDIERIKQLKHRYMRMLDSGDSEGLAGCFVAEATIRYEGGSYLYEANGRDEIIAMLGQMQNNQYVGMHLALMPEIDVAEDGAVAEGRWYMVDWAVNMATNRMTHGTALYHDHYVHRDGEWRIRHSGYVRLFERVEMLKEPIDLKSHAFARFGPPMLGGVLPR</sequence>
<protein>
    <submittedName>
        <fullName evidence="2">Bile acid 7-alpha dehydratase</fullName>
        <ecNumber evidence="2">4.2.1.106</ecNumber>
    </submittedName>
</protein>
<dbReference type="Proteomes" id="UP000179467">
    <property type="component" value="Unassembled WGS sequence"/>
</dbReference>
<evidence type="ECO:0000313" key="2">
    <source>
        <dbReference type="EMBL" id="OHT18907.1"/>
    </source>
</evidence>
<organism evidence="2 3">
    <name type="scientific">Edaphosphingomonas haloaromaticamans</name>
    <dbReference type="NCBI Taxonomy" id="653954"/>
    <lineage>
        <taxon>Bacteria</taxon>
        <taxon>Pseudomonadati</taxon>
        <taxon>Pseudomonadota</taxon>
        <taxon>Alphaproteobacteria</taxon>
        <taxon>Sphingomonadales</taxon>
        <taxon>Rhizorhabdaceae</taxon>
        <taxon>Edaphosphingomonas</taxon>
    </lineage>
</organism>
<accession>A0A1S1H9W8</accession>
<dbReference type="SUPFAM" id="SSF54427">
    <property type="entry name" value="NTF2-like"/>
    <property type="match status" value="1"/>
</dbReference>
<dbReference type="CDD" id="cd00531">
    <property type="entry name" value="NTF2_like"/>
    <property type="match status" value="1"/>
</dbReference>
<dbReference type="Gene3D" id="3.10.450.50">
    <property type="match status" value="1"/>
</dbReference>
<dbReference type="EMBL" id="MIPT01000001">
    <property type="protein sequence ID" value="OHT18907.1"/>
    <property type="molecule type" value="Genomic_DNA"/>
</dbReference>
<comment type="caution">
    <text evidence="2">The sequence shown here is derived from an EMBL/GenBank/DDBJ whole genome shotgun (WGS) entry which is preliminary data.</text>
</comment>
<feature type="domain" description="SnoaL-like" evidence="1">
    <location>
        <begin position="4"/>
        <end position="129"/>
    </location>
</feature>
<proteinExistence type="predicted"/>
<dbReference type="OrthoDB" id="4571298at2"/>
<dbReference type="InterPro" id="IPR037401">
    <property type="entry name" value="SnoaL-like"/>
</dbReference>
<evidence type="ECO:0000259" key="1">
    <source>
        <dbReference type="Pfam" id="PF13577"/>
    </source>
</evidence>
<dbReference type="GO" id="GO:0033988">
    <property type="term" value="F:bile-acid 7alpha-dehydratase activity"/>
    <property type="evidence" value="ECO:0007669"/>
    <property type="project" value="UniProtKB-EC"/>
</dbReference>
<keyword evidence="3" id="KW-1185">Reference proteome</keyword>